<feature type="domain" description="Replication-associated protein G2P N-terminal" evidence="1">
    <location>
        <begin position="1"/>
        <end position="234"/>
    </location>
</feature>
<sequence length="347" mass="39537">MIDWVDCFLPFTHTKPIAGGGLVHLDDKGEVSFEKLKFKEVRASHETGLMVVTYTGAQNADDSYPFLKVSGNPVKLFQGHNLWGSNDLHGYVIELYHFLCKTFNVTPTAMDYQLVQQGAVRLLRVDINETFHLDSRPECLAWIRAAENSARMKRRGRGEMKGSTLYFGKNSEHWSTKIYCKGQEIRDTGISKKQPAIFGLPQPQLWADRALRIEHVLRSKWLKLQNLDLVANWGDNMVSDVYRELLQKLEFAETMTIAPAALDDLPGALRGAYALWKEGHDLRQVYSPRTFYRYRSKLLEHGIDISIQQQGKPDNVVPLVRILEAVPVGVPDWAVGTSLYFEPRKFA</sequence>
<organism evidence="3">
    <name type="scientific">uncultured prokaryote</name>
    <dbReference type="NCBI Taxonomy" id="198431"/>
    <lineage>
        <taxon>unclassified sequences</taxon>
        <taxon>environmental samples</taxon>
    </lineage>
</organism>
<accession>A0A0H5Q1F1</accession>
<dbReference type="GO" id="GO:0006260">
    <property type="term" value="P:DNA replication"/>
    <property type="evidence" value="ECO:0007669"/>
    <property type="project" value="InterPro"/>
</dbReference>
<reference evidence="3" key="1">
    <citation type="submission" date="2015-06" db="EMBL/GenBank/DDBJ databases">
        <authorList>
            <person name="Joergensen T."/>
        </authorList>
    </citation>
    <scope>NUCLEOTIDE SEQUENCE</scope>
    <source>
        <strain evidence="3">RGRH0721</strain>
    </source>
</reference>
<dbReference type="EMBL" id="LN853337">
    <property type="protein sequence ID" value="CRY95683.1"/>
    <property type="molecule type" value="Genomic_DNA"/>
</dbReference>
<evidence type="ECO:0008006" key="4">
    <source>
        <dbReference type="Google" id="ProtNLM"/>
    </source>
</evidence>
<reference evidence="3" key="2">
    <citation type="submission" date="2015-07" db="EMBL/GenBank/DDBJ databases">
        <title>Plasmids, circular viruses and viroids from rat gut.</title>
        <authorList>
            <person name="Jorgensen T.J."/>
            <person name="Hansen M.A."/>
            <person name="Xu Z."/>
            <person name="Tabak M.A."/>
            <person name="Sorensen S.J."/>
            <person name="Hansen L.H."/>
        </authorList>
    </citation>
    <scope>NUCLEOTIDE SEQUENCE</scope>
    <source>
        <strain evidence="3">RGRH0721</strain>
    </source>
</reference>
<name>A0A0H5Q1F1_9ZZZZ</name>
<evidence type="ECO:0000259" key="1">
    <source>
        <dbReference type="Pfam" id="PF05144"/>
    </source>
</evidence>
<dbReference type="Pfam" id="PF05144">
    <property type="entry name" value="Phage_CRI"/>
    <property type="match status" value="1"/>
</dbReference>
<protein>
    <recommendedName>
        <fullName evidence="4">Replication-associated protein G2P N-terminal domain-containing protein</fullName>
    </recommendedName>
</protein>
<dbReference type="Pfam" id="PF05155">
    <property type="entry name" value="G2P_X_C"/>
    <property type="match status" value="1"/>
</dbReference>
<proteinExistence type="predicted"/>
<evidence type="ECO:0000313" key="3">
    <source>
        <dbReference type="EMBL" id="CRY95683.1"/>
    </source>
</evidence>
<dbReference type="InterPro" id="IPR006516">
    <property type="entry name" value="G2P"/>
</dbReference>
<feature type="domain" description="Replication-associated protein G2P C-terminal" evidence="2">
    <location>
        <begin position="273"/>
        <end position="335"/>
    </location>
</feature>
<dbReference type="NCBIfam" id="TIGR01629">
    <property type="entry name" value="rep_II_X"/>
    <property type="match status" value="1"/>
</dbReference>
<evidence type="ECO:0000259" key="2">
    <source>
        <dbReference type="Pfam" id="PF05155"/>
    </source>
</evidence>
<dbReference type="InterPro" id="IPR022688">
    <property type="entry name" value="G2P_C"/>
</dbReference>
<dbReference type="InterPro" id="IPR022686">
    <property type="entry name" value="G2P_N"/>
</dbReference>
<dbReference type="AlphaFoldDB" id="A0A0H5Q1F1"/>